<comment type="similarity">
    <text evidence="1">Belongs to the serpin family.</text>
</comment>
<keyword evidence="7" id="KW-1185">Reference proteome</keyword>
<keyword evidence="3" id="KW-0722">Serine protease inhibitor</keyword>
<protein>
    <submittedName>
        <fullName evidence="5">Serpin-29</fullName>
    </submittedName>
</protein>
<name>C0J8H8_BOMMO</name>
<dbReference type="InterPro" id="IPR023796">
    <property type="entry name" value="Serpin_dom"/>
</dbReference>
<organism evidence="5">
    <name type="scientific">Bombyx mori</name>
    <name type="common">Silk moth</name>
    <dbReference type="NCBI Taxonomy" id="7091"/>
    <lineage>
        <taxon>Eukaryota</taxon>
        <taxon>Metazoa</taxon>
        <taxon>Ecdysozoa</taxon>
        <taxon>Arthropoda</taxon>
        <taxon>Hexapoda</taxon>
        <taxon>Insecta</taxon>
        <taxon>Pterygota</taxon>
        <taxon>Neoptera</taxon>
        <taxon>Endopterygota</taxon>
        <taxon>Lepidoptera</taxon>
        <taxon>Glossata</taxon>
        <taxon>Ditrysia</taxon>
        <taxon>Bombycoidea</taxon>
        <taxon>Bombycidae</taxon>
        <taxon>Bombycinae</taxon>
        <taxon>Bombyx</taxon>
    </lineage>
</organism>
<dbReference type="InterPro" id="IPR000215">
    <property type="entry name" value="Serpin_fam"/>
</dbReference>
<feature type="domain" description="Serpin" evidence="4">
    <location>
        <begin position="26"/>
        <end position="287"/>
    </location>
</feature>
<evidence type="ECO:0000259" key="4">
    <source>
        <dbReference type="Pfam" id="PF00079"/>
    </source>
</evidence>
<dbReference type="Gene3D" id="3.30.497.10">
    <property type="entry name" value="Antithrombin, subunit I, domain 2"/>
    <property type="match status" value="1"/>
</dbReference>
<evidence type="ECO:0000256" key="3">
    <source>
        <dbReference type="ARBA" id="ARBA00022900"/>
    </source>
</evidence>
<reference evidence="7" key="1">
    <citation type="journal article" date="2008" name="Insect Biochem. Mol. Biol.">
        <title>The genome of a lepidopteran model insect, the silkworm Bombyx mori.</title>
        <authorList>
            <consortium name="International Silkworm Genome Consortium"/>
        </authorList>
    </citation>
    <scope>NUCLEOTIDE SEQUENCE [LARGE SCALE GENOMIC DNA]</scope>
    <source>
        <strain evidence="7">p50T</strain>
    </source>
</reference>
<dbReference type="GO" id="GO:0005615">
    <property type="term" value="C:extracellular space"/>
    <property type="evidence" value="ECO:0007669"/>
    <property type="project" value="InterPro"/>
</dbReference>
<evidence type="ECO:0000256" key="2">
    <source>
        <dbReference type="ARBA" id="ARBA00022690"/>
    </source>
</evidence>
<accession>C0J8H8</accession>
<keyword evidence="2" id="KW-0646">Protease inhibitor</keyword>
<dbReference type="InterPro" id="IPR042185">
    <property type="entry name" value="Serpin_sf_2"/>
</dbReference>
<reference evidence="6" key="3">
    <citation type="submission" date="2022-06" db="UniProtKB">
        <authorList>
            <consortium name="EnsemblMetazoa"/>
        </authorList>
    </citation>
    <scope>IDENTIFICATION</scope>
    <source>
        <strain evidence="6">p50T (Dazao)</strain>
    </source>
</reference>
<dbReference type="Gene3D" id="2.30.39.10">
    <property type="entry name" value="Alpha-1-antitrypsin, domain 1"/>
    <property type="match status" value="1"/>
</dbReference>
<dbReference type="InterPro" id="IPR042178">
    <property type="entry name" value="Serpin_sf_1"/>
</dbReference>
<dbReference type="Proteomes" id="UP000005204">
    <property type="component" value="Unassembled WGS sequence"/>
</dbReference>
<gene>
    <name evidence="6" type="primary">100272193</name>
</gene>
<evidence type="ECO:0000313" key="7">
    <source>
        <dbReference type="Proteomes" id="UP000005204"/>
    </source>
</evidence>
<evidence type="ECO:0000313" key="6">
    <source>
        <dbReference type="EnsemblMetazoa" id="NP_001139720.1"/>
    </source>
</evidence>
<dbReference type="Pfam" id="PF00079">
    <property type="entry name" value="Serpin"/>
    <property type="match status" value="1"/>
</dbReference>
<proteinExistence type="evidence at transcript level"/>
<dbReference type="EnsemblMetazoa" id="NM_001146248.1">
    <property type="protein sequence ID" value="NP_001139720.1"/>
    <property type="gene ID" value="GeneID_100272193"/>
</dbReference>
<evidence type="ECO:0000313" key="5">
    <source>
        <dbReference type="EMBL" id="ACG61192.1"/>
    </source>
</evidence>
<dbReference type="PANTHER" id="PTHR11461:SF211">
    <property type="entry name" value="GH10112P-RELATED"/>
    <property type="match status" value="1"/>
</dbReference>
<dbReference type="EMBL" id="EU935630">
    <property type="protein sequence ID" value="ACG61192.1"/>
    <property type="molecule type" value="mRNA"/>
</dbReference>
<dbReference type="KEGG" id="bmor:100272193"/>
<dbReference type="AlphaFoldDB" id="C0J8H8"/>
<dbReference type="PANTHER" id="PTHR11461">
    <property type="entry name" value="SERINE PROTEASE INHIBITOR, SERPIN"/>
    <property type="match status" value="1"/>
</dbReference>
<reference evidence="5" key="2">
    <citation type="journal article" date="2009" name="Genomics">
        <title>A comparative analysis of serpin genes in the silkworm genome.</title>
        <authorList>
            <person name="Zou Z."/>
            <person name="Picheng Z."/>
            <person name="Weng H."/>
            <person name="Mita K."/>
            <person name="Jiang H."/>
        </authorList>
    </citation>
    <scope>NUCLEOTIDE SEQUENCE</scope>
</reference>
<dbReference type="OrthoDB" id="7474840at2759"/>
<dbReference type="GO" id="GO:0004867">
    <property type="term" value="F:serine-type endopeptidase inhibitor activity"/>
    <property type="evidence" value="ECO:0007669"/>
    <property type="project" value="UniProtKB-KW"/>
</dbReference>
<evidence type="ECO:0000256" key="1">
    <source>
        <dbReference type="ARBA" id="ARBA00009500"/>
    </source>
</evidence>
<dbReference type="InterPro" id="IPR036186">
    <property type="entry name" value="Serpin_sf"/>
</dbReference>
<dbReference type="SUPFAM" id="SSF56574">
    <property type="entry name" value="Serpins"/>
    <property type="match status" value="1"/>
</dbReference>
<sequence length="361" mass="41512">MFLITLIISATFAKMKTAENRKENGISFVQSALFLQILLVALSTDSKNRKEIEDCLKLKIPEEEKNDIIKRTLSLFPRSDNALKFHWSYRLALRPGFVLNDEFRTGAAAALHLHEHRFNGTETPEDIANILNNMVEIDSGGAIHNTFTKDDITEESNAIFLTTVYIRGRWRSAPTVLNGTLPFMDVENTPQRNVRCIRINDNMRYADLSEWDAEAIEIFYATQGLSLFIIVPRGRSLRLLADRVAMTSIHLISERMQTMRIAATLPLYTLRMTLLLPDKLRAWGCLDSRQVNTAESDLTLSHGVQRLMFWAEAGRNAYKDDGNTYSMFFVKIDDSPFYYYNSVSTDNQTFEYRICLRRCFN</sequence>